<keyword evidence="4" id="KW-1185">Reference proteome</keyword>
<organism evidence="3 4">
    <name type="scientific">Secundilactobacillus folii</name>
    <dbReference type="NCBI Taxonomy" id="2678357"/>
    <lineage>
        <taxon>Bacteria</taxon>
        <taxon>Bacillati</taxon>
        <taxon>Bacillota</taxon>
        <taxon>Bacilli</taxon>
        <taxon>Lactobacillales</taxon>
        <taxon>Lactobacillaceae</taxon>
        <taxon>Secundilactobacillus</taxon>
    </lineage>
</organism>
<evidence type="ECO:0000256" key="1">
    <source>
        <dbReference type="ARBA" id="ARBA00023002"/>
    </source>
</evidence>
<name>A0A7X2XXG2_9LACO</name>
<dbReference type="AlphaFoldDB" id="A0A7X2XXG2"/>
<comment type="caution">
    <text evidence="3">The sequence shown here is derived from an EMBL/GenBank/DDBJ whole genome shotgun (WGS) entry which is preliminary data.</text>
</comment>
<dbReference type="Pfam" id="PF08240">
    <property type="entry name" value="ADH_N"/>
    <property type="match status" value="1"/>
</dbReference>
<dbReference type="GO" id="GO:0008270">
    <property type="term" value="F:zinc ion binding"/>
    <property type="evidence" value="ECO:0007669"/>
    <property type="project" value="InterPro"/>
</dbReference>
<dbReference type="InterPro" id="IPR020843">
    <property type="entry name" value="ER"/>
</dbReference>
<dbReference type="Pfam" id="PF00107">
    <property type="entry name" value="ADH_zinc_N"/>
    <property type="match status" value="1"/>
</dbReference>
<dbReference type="GO" id="GO:0016491">
    <property type="term" value="F:oxidoreductase activity"/>
    <property type="evidence" value="ECO:0007669"/>
    <property type="project" value="UniProtKB-KW"/>
</dbReference>
<evidence type="ECO:0000259" key="2">
    <source>
        <dbReference type="SMART" id="SM00829"/>
    </source>
</evidence>
<proteinExistence type="predicted"/>
<evidence type="ECO:0000313" key="3">
    <source>
        <dbReference type="EMBL" id="MTV82723.1"/>
    </source>
</evidence>
<evidence type="ECO:0000313" key="4">
    <source>
        <dbReference type="Proteomes" id="UP000466388"/>
    </source>
</evidence>
<dbReference type="RefSeq" id="WP_155431990.1">
    <property type="nucleotide sequence ID" value="NZ_WNJO01000009.1"/>
</dbReference>
<sequence length="321" mass="34512">MKAIGVNTGTSRLKDLKVLDVPEKPVDKSEVKVAVYSAGLNPQDYRMVEVPDAKKADLVERPNPLIISSEFSGIVTEVGSAVTKFKVGDAVYGRPPLPIFGCLAEYVFIDQKFIAKKPQQINHSQAAILPVTFQTAYMDLVTKAGVKPGQTVLVLGGAGGVGSLAVQIAKDIGARVIATGLTKDMDRIKDLDVDVAVDSQKGELAKISEKVDIIFDTVGVKAQAEAIHLVKDGGCVVSCMVVNTDPSITDNSTITFIPFEFAQANEEALEFANKMVEKGDLDPVYTNEISFNSNDVISEVKDALNAIWNNTKKGRTVVKIK</sequence>
<dbReference type="PANTHER" id="PTHR11695">
    <property type="entry name" value="ALCOHOL DEHYDROGENASE RELATED"/>
    <property type="match status" value="1"/>
</dbReference>
<dbReference type="Gene3D" id="3.40.50.720">
    <property type="entry name" value="NAD(P)-binding Rossmann-like Domain"/>
    <property type="match status" value="1"/>
</dbReference>
<dbReference type="SUPFAM" id="SSF50129">
    <property type="entry name" value="GroES-like"/>
    <property type="match status" value="1"/>
</dbReference>
<gene>
    <name evidence="3" type="ORF">GM612_08710</name>
</gene>
<reference evidence="3 4" key="1">
    <citation type="submission" date="2019-11" db="EMBL/GenBank/DDBJ databases">
        <title>Lactobacillus sp. nov. CRM56-3, isolated from fermented tea leaves.</title>
        <authorList>
            <person name="Phuengjayaem S."/>
            <person name="Tanasupawat S."/>
        </authorList>
    </citation>
    <scope>NUCLEOTIDE SEQUENCE [LARGE SCALE GENOMIC DNA]</scope>
    <source>
        <strain evidence="3 4">CRM56-3</strain>
    </source>
</reference>
<dbReference type="PANTHER" id="PTHR11695:SF294">
    <property type="entry name" value="RETICULON-4-INTERACTING PROTEIN 1, MITOCHONDRIAL"/>
    <property type="match status" value="1"/>
</dbReference>
<dbReference type="Proteomes" id="UP000466388">
    <property type="component" value="Unassembled WGS sequence"/>
</dbReference>
<dbReference type="InterPro" id="IPR002364">
    <property type="entry name" value="Quin_OxRdtase/zeta-crystal_CS"/>
</dbReference>
<dbReference type="InterPro" id="IPR011032">
    <property type="entry name" value="GroES-like_sf"/>
</dbReference>
<dbReference type="InterPro" id="IPR050700">
    <property type="entry name" value="YIM1/Zinc_Alcohol_DH_Fams"/>
</dbReference>
<dbReference type="CDD" id="cd05289">
    <property type="entry name" value="MDR_like_2"/>
    <property type="match status" value="1"/>
</dbReference>
<keyword evidence="1" id="KW-0560">Oxidoreductase</keyword>
<dbReference type="PROSITE" id="PS01162">
    <property type="entry name" value="QOR_ZETA_CRYSTAL"/>
    <property type="match status" value="1"/>
</dbReference>
<protein>
    <submittedName>
        <fullName evidence="3">Zinc-binding dehydrogenase</fullName>
    </submittedName>
</protein>
<accession>A0A7X2XXG2</accession>
<dbReference type="SUPFAM" id="SSF51735">
    <property type="entry name" value="NAD(P)-binding Rossmann-fold domains"/>
    <property type="match status" value="1"/>
</dbReference>
<dbReference type="InterPro" id="IPR013149">
    <property type="entry name" value="ADH-like_C"/>
</dbReference>
<dbReference type="Gene3D" id="3.90.180.10">
    <property type="entry name" value="Medium-chain alcohol dehydrogenases, catalytic domain"/>
    <property type="match status" value="1"/>
</dbReference>
<dbReference type="SMART" id="SM00829">
    <property type="entry name" value="PKS_ER"/>
    <property type="match status" value="1"/>
</dbReference>
<dbReference type="InterPro" id="IPR013154">
    <property type="entry name" value="ADH-like_N"/>
</dbReference>
<dbReference type="EMBL" id="WNJO01000009">
    <property type="protein sequence ID" value="MTV82723.1"/>
    <property type="molecule type" value="Genomic_DNA"/>
</dbReference>
<dbReference type="InterPro" id="IPR036291">
    <property type="entry name" value="NAD(P)-bd_dom_sf"/>
</dbReference>
<feature type="domain" description="Enoyl reductase (ER)" evidence="2">
    <location>
        <begin position="11"/>
        <end position="318"/>
    </location>
</feature>